<dbReference type="EMBL" id="JAPDRN010000005">
    <property type="protein sequence ID" value="KAJ9645033.1"/>
    <property type="molecule type" value="Genomic_DNA"/>
</dbReference>
<feature type="compositionally biased region" description="Basic and acidic residues" evidence="1">
    <location>
        <begin position="44"/>
        <end position="62"/>
    </location>
</feature>
<feature type="compositionally biased region" description="Low complexity" evidence="1">
    <location>
        <begin position="152"/>
        <end position="162"/>
    </location>
</feature>
<organism evidence="2 3">
    <name type="scientific">Knufia peltigerae</name>
    <dbReference type="NCBI Taxonomy" id="1002370"/>
    <lineage>
        <taxon>Eukaryota</taxon>
        <taxon>Fungi</taxon>
        <taxon>Dikarya</taxon>
        <taxon>Ascomycota</taxon>
        <taxon>Pezizomycotina</taxon>
        <taxon>Eurotiomycetes</taxon>
        <taxon>Chaetothyriomycetidae</taxon>
        <taxon>Chaetothyriales</taxon>
        <taxon>Trichomeriaceae</taxon>
        <taxon>Knufia</taxon>
    </lineage>
</organism>
<evidence type="ECO:0000256" key="1">
    <source>
        <dbReference type="SAM" id="MobiDB-lite"/>
    </source>
</evidence>
<feature type="region of interest" description="Disordered" evidence="1">
    <location>
        <begin position="180"/>
        <end position="231"/>
    </location>
</feature>
<keyword evidence="3" id="KW-1185">Reference proteome</keyword>
<dbReference type="AlphaFoldDB" id="A0AA38YDD6"/>
<feature type="compositionally biased region" description="Polar residues" evidence="1">
    <location>
        <begin position="1"/>
        <end position="13"/>
    </location>
</feature>
<evidence type="ECO:0000313" key="3">
    <source>
        <dbReference type="Proteomes" id="UP001172681"/>
    </source>
</evidence>
<protein>
    <submittedName>
        <fullName evidence="2">Uncharacterized protein</fullName>
    </submittedName>
</protein>
<dbReference type="Proteomes" id="UP001172681">
    <property type="component" value="Unassembled WGS sequence"/>
</dbReference>
<name>A0AA38YDD6_9EURO</name>
<comment type="caution">
    <text evidence="2">The sequence shown here is derived from an EMBL/GenBank/DDBJ whole genome shotgun (WGS) entry which is preliminary data.</text>
</comment>
<accession>A0AA38YDD6</accession>
<feature type="region of interest" description="Disordered" evidence="1">
    <location>
        <begin position="1"/>
        <end position="20"/>
    </location>
</feature>
<feature type="compositionally biased region" description="Low complexity" evidence="1">
    <location>
        <begin position="201"/>
        <end position="211"/>
    </location>
</feature>
<evidence type="ECO:0000313" key="2">
    <source>
        <dbReference type="EMBL" id="KAJ9645033.1"/>
    </source>
</evidence>
<feature type="compositionally biased region" description="Basic and acidic residues" evidence="1">
    <location>
        <begin position="220"/>
        <end position="231"/>
    </location>
</feature>
<feature type="region of interest" description="Disordered" evidence="1">
    <location>
        <begin position="35"/>
        <end position="165"/>
    </location>
</feature>
<gene>
    <name evidence="2" type="ORF">H2204_001495</name>
</gene>
<reference evidence="2" key="1">
    <citation type="submission" date="2022-10" db="EMBL/GenBank/DDBJ databases">
        <title>Culturing micro-colonial fungi from biological soil crusts in the Mojave desert and describing Neophaeococcomyces mojavensis, and introducing the new genera and species Taxawa tesnikishii.</title>
        <authorList>
            <person name="Kurbessoian T."/>
            <person name="Stajich J.E."/>
        </authorList>
    </citation>
    <scope>NUCLEOTIDE SEQUENCE</scope>
    <source>
        <strain evidence="2">TK_35</strain>
    </source>
</reference>
<sequence>MDSNNQNTGNNADAKNKEELEKTLATLLDLFPNTLKLEEEDNDDSHKSAAKENEDHDKETGVAKKKKSKNPAIQLTDPFGPNGEYLDGDDLNNSPRRPSEENPLNQSPLPSPPPFGPWVFPNLINNGRFEDVHPVPCASQIPEPDQSGVRGSSNNNNDSLSSPIAPGSHIIREILANRLAPPPPLAGAVTVEPPDSDDEGPPLSSGSSTPPWHNPSNLSDEDHQNLIRAHMEAQHRAILRESYYRRYQASKHPGSESRFDL</sequence>
<proteinExistence type="predicted"/>